<dbReference type="InParanoid" id="T1EH31"/>
<dbReference type="PANTHER" id="PTHR10300:SF14">
    <property type="entry name" value="PROTEIN SARAH"/>
    <property type="match status" value="1"/>
</dbReference>
<dbReference type="GO" id="GO:0019722">
    <property type="term" value="P:calcium-mediated signaling"/>
    <property type="evidence" value="ECO:0000318"/>
    <property type="project" value="GO_Central"/>
</dbReference>
<dbReference type="STRING" id="6412.T1EH31"/>
<dbReference type="InterPro" id="IPR035979">
    <property type="entry name" value="RBD_domain_sf"/>
</dbReference>
<dbReference type="GO" id="GO:0005737">
    <property type="term" value="C:cytoplasm"/>
    <property type="evidence" value="ECO:0000318"/>
    <property type="project" value="GO_Central"/>
</dbReference>
<dbReference type="OMA" id="ESGCHFD"/>
<dbReference type="EnsemblMetazoa" id="HelroT124831">
    <property type="protein sequence ID" value="HelroP124831"/>
    <property type="gene ID" value="HelroG124831"/>
</dbReference>
<reference evidence="3" key="3">
    <citation type="submission" date="2015-06" db="UniProtKB">
        <authorList>
            <consortium name="EnsemblMetazoa"/>
        </authorList>
    </citation>
    <scope>IDENTIFICATION</scope>
</reference>
<dbReference type="HOGENOM" id="CLU_076190_2_0_1"/>
<dbReference type="Proteomes" id="UP000015101">
    <property type="component" value="Unassembled WGS sequence"/>
</dbReference>
<dbReference type="AlphaFoldDB" id="T1EH31"/>
<evidence type="ECO:0000313" key="2">
    <source>
        <dbReference type="EMBL" id="ESO02242.1"/>
    </source>
</evidence>
<dbReference type="EMBL" id="KB096742">
    <property type="protein sequence ID" value="ESO02242.1"/>
    <property type="molecule type" value="Genomic_DNA"/>
</dbReference>
<dbReference type="RefSeq" id="XP_009019650.1">
    <property type="nucleotide sequence ID" value="XM_009021402.1"/>
</dbReference>
<evidence type="ECO:0000313" key="4">
    <source>
        <dbReference type="Proteomes" id="UP000015101"/>
    </source>
</evidence>
<protein>
    <recommendedName>
        <fullName evidence="5">Calcipressin</fullName>
    </recommendedName>
</protein>
<dbReference type="EMBL" id="AMQM01000829">
    <property type="status" value="NOT_ANNOTATED_CDS"/>
    <property type="molecule type" value="Genomic_DNA"/>
</dbReference>
<evidence type="ECO:0000256" key="1">
    <source>
        <dbReference type="ARBA" id="ARBA00008209"/>
    </source>
</evidence>
<dbReference type="SUPFAM" id="SSF54928">
    <property type="entry name" value="RNA-binding domain, RBD"/>
    <property type="match status" value="1"/>
</dbReference>
<reference evidence="2 4" key="2">
    <citation type="journal article" date="2013" name="Nature">
        <title>Insights into bilaterian evolution from three spiralian genomes.</title>
        <authorList>
            <person name="Simakov O."/>
            <person name="Marletaz F."/>
            <person name="Cho S.J."/>
            <person name="Edsinger-Gonzales E."/>
            <person name="Havlak P."/>
            <person name="Hellsten U."/>
            <person name="Kuo D.H."/>
            <person name="Larsson T."/>
            <person name="Lv J."/>
            <person name="Arendt D."/>
            <person name="Savage R."/>
            <person name="Osoegawa K."/>
            <person name="de Jong P."/>
            <person name="Grimwood J."/>
            <person name="Chapman J.A."/>
            <person name="Shapiro H."/>
            <person name="Aerts A."/>
            <person name="Otillar R.P."/>
            <person name="Terry A.Y."/>
            <person name="Boore J.L."/>
            <person name="Grigoriev I.V."/>
            <person name="Lindberg D.R."/>
            <person name="Seaver E.C."/>
            <person name="Weisblat D.A."/>
            <person name="Putnam N.H."/>
            <person name="Rokhsar D.S."/>
        </authorList>
    </citation>
    <scope>NUCLEOTIDE SEQUENCE</scope>
</reference>
<accession>T1EH31</accession>
<dbReference type="FunCoup" id="T1EH31">
    <property type="interactions" value="681"/>
</dbReference>
<dbReference type="GO" id="GO:0003676">
    <property type="term" value="F:nucleic acid binding"/>
    <property type="evidence" value="ECO:0007669"/>
    <property type="project" value="InterPro"/>
</dbReference>
<evidence type="ECO:0000313" key="3">
    <source>
        <dbReference type="EnsemblMetazoa" id="HelroP124831"/>
    </source>
</evidence>
<proteinExistence type="inferred from homology"/>
<comment type="similarity">
    <text evidence="1">Belongs to the RCAN family.</text>
</comment>
<dbReference type="GeneID" id="20195881"/>
<dbReference type="GO" id="GO:0008597">
    <property type="term" value="F:calcium-dependent protein serine/threonine phosphatase regulator activity"/>
    <property type="evidence" value="ECO:0000318"/>
    <property type="project" value="GO_Central"/>
</dbReference>
<dbReference type="eggNOG" id="KOG4019">
    <property type="taxonomic scope" value="Eukaryota"/>
</dbReference>
<keyword evidence="4" id="KW-1185">Reference proteome</keyword>
<evidence type="ECO:0008006" key="5">
    <source>
        <dbReference type="Google" id="ProtNLM"/>
    </source>
</evidence>
<dbReference type="PANTHER" id="PTHR10300">
    <property type="entry name" value="CALCIPRESSIN"/>
    <property type="match status" value="1"/>
</dbReference>
<dbReference type="InterPro" id="IPR006931">
    <property type="entry name" value="Calcipressin"/>
</dbReference>
<dbReference type="FunFam" id="3.30.70.330:FF:000092">
    <property type="entry name" value="Calcipressin-2 isoform 2"/>
    <property type="match status" value="1"/>
</dbReference>
<gene>
    <name evidence="3" type="primary">20195881</name>
    <name evidence="2" type="ORF">HELRODRAFT_124831</name>
</gene>
<reference evidence="4" key="1">
    <citation type="submission" date="2012-12" db="EMBL/GenBank/DDBJ databases">
        <authorList>
            <person name="Hellsten U."/>
            <person name="Grimwood J."/>
            <person name="Chapman J.A."/>
            <person name="Shapiro H."/>
            <person name="Aerts A."/>
            <person name="Otillar R.P."/>
            <person name="Terry A.Y."/>
            <person name="Boore J.L."/>
            <person name="Simakov O."/>
            <person name="Marletaz F."/>
            <person name="Cho S.-J."/>
            <person name="Edsinger-Gonzales E."/>
            <person name="Havlak P."/>
            <person name="Kuo D.-H."/>
            <person name="Larsson T."/>
            <person name="Lv J."/>
            <person name="Arendt D."/>
            <person name="Savage R."/>
            <person name="Osoegawa K."/>
            <person name="de Jong P."/>
            <person name="Lindberg D.R."/>
            <person name="Seaver E.C."/>
            <person name="Weisblat D.A."/>
            <person name="Putnam N.H."/>
            <person name="Grigoriev I.V."/>
            <person name="Rokhsar D.S."/>
        </authorList>
    </citation>
    <scope>NUCLEOTIDE SEQUENCE</scope>
</reference>
<name>T1EH31_HELRO</name>
<organism evidence="3 4">
    <name type="scientific">Helobdella robusta</name>
    <name type="common">Californian leech</name>
    <dbReference type="NCBI Taxonomy" id="6412"/>
    <lineage>
        <taxon>Eukaryota</taxon>
        <taxon>Metazoa</taxon>
        <taxon>Spiralia</taxon>
        <taxon>Lophotrochozoa</taxon>
        <taxon>Annelida</taxon>
        <taxon>Clitellata</taxon>
        <taxon>Hirudinea</taxon>
        <taxon>Rhynchobdellida</taxon>
        <taxon>Glossiphoniidae</taxon>
        <taxon>Helobdella</taxon>
    </lineage>
</organism>
<dbReference type="Gene3D" id="3.30.70.330">
    <property type="match status" value="1"/>
</dbReference>
<sequence length="175" mass="19340">DEDFPKSLIVTGIPSVVYESQNVKNEFESLFTSLSSSTTFEYLKSFSRARVTVDNISTATSLRIYLHGRQFHGSTLNCFFAQPSEMTSSTTHLELPKPYKQFLISPPSSPPLGWEHCLEKEPTINYDLISAINNLAPGASHELHPPSPTSPGIVVHICEDPEGFKGQKIAKSKCP</sequence>
<dbReference type="OrthoDB" id="17212at2759"/>
<dbReference type="InterPro" id="IPR012677">
    <property type="entry name" value="Nucleotide-bd_a/b_plait_sf"/>
</dbReference>
<dbReference type="GO" id="GO:0005634">
    <property type="term" value="C:nucleus"/>
    <property type="evidence" value="ECO:0000318"/>
    <property type="project" value="GO_Central"/>
</dbReference>
<dbReference type="Pfam" id="PF04847">
    <property type="entry name" value="Calcipressin"/>
    <property type="match status" value="1"/>
</dbReference>
<dbReference type="CTD" id="20195881"/>
<dbReference type="KEGG" id="hro:HELRODRAFT_124831"/>